<name>A0A5N5LM14_PANHP</name>
<proteinExistence type="predicted"/>
<dbReference type="Proteomes" id="UP000327468">
    <property type="component" value="Chromosome 17"/>
</dbReference>
<organism evidence="2 3">
    <name type="scientific">Pangasianodon hypophthalmus</name>
    <name type="common">Striped catfish</name>
    <name type="synonym">Helicophagus hypophthalmus</name>
    <dbReference type="NCBI Taxonomy" id="310915"/>
    <lineage>
        <taxon>Eukaryota</taxon>
        <taxon>Metazoa</taxon>
        <taxon>Chordata</taxon>
        <taxon>Craniata</taxon>
        <taxon>Vertebrata</taxon>
        <taxon>Euteleostomi</taxon>
        <taxon>Actinopterygii</taxon>
        <taxon>Neopterygii</taxon>
        <taxon>Teleostei</taxon>
        <taxon>Ostariophysi</taxon>
        <taxon>Siluriformes</taxon>
        <taxon>Pangasiidae</taxon>
        <taxon>Pangasianodon</taxon>
    </lineage>
</organism>
<keyword evidence="3" id="KW-1185">Reference proteome</keyword>
<sequence>MAAVSVTCQQAALQKQETLEANKHRSAEPLAGSASMEGDECDFSSEPSEISRSNRGSVSSSVTRGGVQVRVAVLMQAQVFRVSIAVFCNRTARCENRAGSRSPKHQP</sequence>
<reference evidence="2 3" key="1">
    <citation type="submission" date="2019-06" db="EMBL/GenBank/DDBJ databases">
        <title>A chromosome-scale genome assembly of the striped catfish, Pangasianodon hypophthalmus.</title>
        <authorList>
            <person name="Wen M."/>
            <person name="Zahm M."/>
            <person name="Roques C."/>
            <person name="Cabau C."/>
            <person name="Klopp C."/>
            <person name="Donnadieu C."/>
            <person name="Jouanno E."/>
            <person name="Avarre J.-C."/>
            <person name="Campet M."/>
            <person name="Ha T.T.T."/>
            <person name="Dugue R."/>
            <person name="Lampietro C."/>
            <person name="Louis A."/>
            <person name="Herpin A."/>
            <person name="Echchiki A."/>
            <person name="Berthelot C."/>
            <person name="Parey E."/>
            <person name="Roest-Crollius H."/>
            <person name="Braasch I."/>
            <person name="Postlethwait J."/>
            <person name="Bobe J."/>
            <person name="Montfort J."/>
            <person name="Bouchez O."/>
            <person name="Begum T."/>
            <person name="Schartl M."/>
            <person name="Guiguen Y."/>
        </authorList>
    </citation>
    <scope>NUCLEOTIDE SEQUENCE [LARGE SCALE GENOMIC DNA]</scope>
    <source>
        <strain evidence="2 3">Indonesia</strain>
        <tissue evidence="2">Blood</tissue>
    </source>
</reference>
<feature type="compositionally biased region" description="Basic and acidic residues" evidence="1">
    <location>
        <begin position="18"/>
        <end position="27"/>
    </location>
</feature>
<feature type="region of interest" description="Disordered" evidence="1">
    <location>
        <begin position="18"/>
        <end position="62"/>
    </location>
</feature>
<evidence type="ECO:0000313" key="3">
    <source>
        <dbReference type="Proteomes" id="UP000327468"/>
    </source>
</evidence>
<protein>
    <submittedName>
        <fullName evidence="2">Uncharacterized protein</fullName>
    </submittedName>
</protein>
<accession>A0A5N5LM14</accession>
<evidence type="ECO:0000256" key="1">
    <source>
        <dbReference type="SAM" id="MobiDB-lite"/>
    </source>
</evidence>
<gene>
    <name evidence="2" type="ORF">PHYPO_G00076030</name>
</gene>
<dbReference type="EMBL" id="VFJC01000018">
    <property type="protein sequence ID" value="KAB5543161.1"/>
    <property type="molecule type" value="Genomic_DNA"/>
</dbReference>
<evidence type="ECO:0000313" key="2">
    <source>
        <dbReference type="EMBL" id="KAB5543161.1"/>
    </source>
</evidence>
<feature type="compositionally biased region" description="Low complexity" evidence="1">
    <location>
        <begin position="51"/>
        <end position="62"/>
    </location>
</feature>
<comment type="caution">
    <text evidence="2">The sequence shown here is derived from an EMBL/GenBank/DDBJ whole genome shotgun (WGS) entry which is preliminary data.</text>
</comment>
<dbReference type="AlphaFoldDB" id="A0A5N5LM14"/>